<feature type="transmembrane region" description="Helical" evidence="1">
    <location>
        <begin position="6"/>
        <end position="25"/>
    </location>
</feature>
<gene>
    <name evidence="2" type="ORF">ANCDUO_21568</name>
</gene>
<keyword evidence="1" id="KW-1133">Transmembrane helix</keyword>
<dbReference type="AlphaFoldDB" id="A0A0C2FNV3"/>
<feature type="non-terminal residue" evidence="2">
    <location>
        <position position="1"/>
    </location>
</feature>
<evidence type="ECO:0000256" key="1">
    <source>
        <dbReference type="SAM" id="Phobius"/>
    </source>
</evidence>
<evidence type="ECO:0000313" key="2">
    <source>
        <dbReference type="EMBL" id="KIH48364.1"/>
    </source>
</evidence>
<dbReference type="EMBL" id="KN760238">
    <property type="protein sequence ID" value="KIH48364.1"/>
    <property type="molecule type" value="Genomic_DNA"/>
</dbReference>
<dbReference type="Proteomes" id="UP000054047">
    <property type="component" value="Unassembled WGS sequence"/>
</dbReference>
<evidence type="ECO:0000313" key="3">
    <source>
        <dbReference type="Proteomes" id="UP000054047"/>
    </source>
</evidence>
<sequence>YAQHVIPITVLSISFAFVWSILFEVPTARIESLFLTPRKPPQLPKMSNTVCKEEDLLSSTCVKF</sequence>
<keyword evidence="1" id="KW-0472">Membrane</keyword>
<proteinExistence type="predicted"/>
<keyword evidence="1" id="KW-0812">Transmembrane</keyword>
<organism evidence="2 3">
    <name type="scientific">Ancylostoma duodenale</name>
    <dbReference type="NCBI Taxonomy" id="51022"/>
    <lineage>
        <taxon>Eukaryota</taxon>
        <taxon>Metazoa</taxon>
        <taxon>Ecdysozoa</taxon>
        <taxon>Nematoda</taxon>
        <taxon>Chromadorea</taxon>
        <taxon>Rhabditida</taxon>
        <taxon>Rhabditina</taxon>
        <taxon>Rhabditomorpha</taxon>
        <taxon>Strongyloidea</taxon>
        <taxon>Ancylostomatidae</taxon>
        <taxon>Ancylostomatinae</taxon>
        <taxon>Ancylostoma</taxon>
    </lineage>
</organism>
<reference evidence="2 3" key="1">
    <citation type="submission" date="2013-12" db="EMBL/GenBank/DDBJ databases">
        <title>Draft genome of the parsitic nematode Ancylostoma duodenale.</title>
        <authorList>
            <person name="Mitreva M."/>
        </authorList>
    </citation>
    <scope>NUCLEOTIDE SEQUENCE [LARGE SCALE GENOMIC DNA]</scope>
    <source>
        <strain evidence="2 3">Zhejiang</strain>
    </source>
</reference>
<name>A0A0C2FNV3_9BILA</name>
<keyword evidence="3" id="KW-1185">Reference proteome</keyword>
<dbReference type="OrthoDB" id="10349336at2759"/>
<protein>
    <submittedName>
        <fullName evidence="2">Uncharacterized protein</fullName>
    </submittedName>
</protein>
<accession>A0A0C2FNV3</accession>